<dbReference type="EMBL" id="DSPX01000224">
    <property type="protein sequence ID" value="HGG03213.1"/>
    <property type="molecule type" value="Genomic_DNA"/>
</dbReference>
<accession>A0A7C3VK11</accession>
<keyword evidence="1" id="KW-0472">Membrane</keyword>
<sequence length="426" mass="47903">MNRKIWQVIVISIGGLLGLLALILFGGKFWISQQAKQMSQDWVKFASQFPKTATNDSARQLNQLTIKLGIGPAVSSQEEPPLPGGQIPDFENIREELDKFLNSQLEQPTSNVQIPAVLQTYLQKHAGEIAAIRRHIASSEPPVWHMDIERFLDISAPLPNLGGLLKLQKIFMVDILVKNRLDKNADLWSIMAVSYQLNQALLNRPDAVSQLLALAVAKLQAGVVRQLNTMPPEALVNMMAVDYQKSLQWSLMLESWMMYGLVKLPPKDEGNMGLQSLELMYLQLSAMDTTAKNRQAFTKLEEENTCTFDKDAFERQRESSIAWWNELARMGMPDWAGQWQNAGKVMLDWELTAQILAAKTAAATTGKWPSELPAQPSKVCPGERWIYQLNGDGTMSISFSRQLPWLQPTTSSLQLPLDYTAPPWQK</sequence>
<organism evidence="2">
    <name type="scientific">Planktothricoides sp. SpSt-374</name>
    <dbReference type="NCBI Taxonomy" id="2282167"/>
    <lineage>
        <taxon>Bacteria</taxon>
        <taxon>Bacillati</taxon>
        <taxon>Cyanobacteriota</taxon>
        <taxon>Cyanophyceae</taxon>
        <taxon>Oscillatoriophycideae</taxon>
        <taxon>Oscillatoriales</taxon>
        <taxon>Oscillatoriaceae</taxon>
        <taxon>Planktothricoides</taxon>
    </lineage>
</organism>
<protein>
    <submittedName>
        <fullName evidence="2">Uncharacterized protein</fullName>
    </submittedName>
</protein>
<dbReference type="AlphaFoldDB" id="A0A7C3VK11"/>
<keyword evidence="1" id="KW-1133">Transmembrane helix</keyword>
<name>A0A7C3VK11_9CYAN</name>
<keyword evidence="1" id="KW-0812">Transmembrane</keyword>
<feature type="transmembrane region" description="Helical" evidence="1">
    <location>
        <begin position="6"/>
        <end position="31"/>
    </location>
</feature>
<evidence type="ECO:0000313" key="2">
    <source>
        <dbReference type="EMBL" id="HGG03213.1"/>
    </source>
</evidence>
<proteinExistence type="predicted"/>
<comment type="caution">
    <text evidence="2">The sequence shown here is derived from an EMBL/GenBank/DDBJ whole genome shotgun (WGS) entry which is preliminary data.</text>
</comment>
<gene>
    <name evidence="2" type="ORF">ENR15_21890</name>
</gene>
<reference evidence="2" key="1">
    <citation type="journal article" date="2020" name="mSystems">
        <title>Genome- and Community-Level Interaction Insights into Carbon Utilization and Element Cycling Functions of Hydrothermarchaeota in Hydrothermal Sediment.</title>
        <authorList>
            <person name="Zhou Z."/>
            <person name="Liu Y."/>
            <person name="Xu W."/>
            <person name="Pan J."/>
            <person name="Luo Z.H."/>
            <person name="Li M."/>
        </authorList>
    </citation>
    <scope>NUCLEOTIDE SEQUENCE [LARGE SCALE GENOMIC DNA]</scope>
    <source>
        <strain evidence="2">SpSt-374</strain>
    </source>
</reference>
<evidence type="ECO:0000256" key="1">
    <source>
        <dbReference type="SAM" id="Phobius"/>
    </source>
</evidence>